<gene>
    <name evidence="3" type="primary">zapE</name>
    <name evidence="3" type="ORF">GHK86_03905</name>
</gene>
<dbReference type="PANTHER" id="PTHR30050:SF4">
    <property type="entry name" value="ATP-BINDING PROTEIN RV3427C IN INSERTION SEQUENCE-RELATED"/>
    <property type="match status" value="1"/>
</dbReference>
<dbReference type="InterPro" id="IPR028350">
    <property type="entry name" value="DNAC/IstB-like"/>
</dbReference>
<comment type="caution">
    <text evidence="3">The sequence shown here is derived from an EMBL/GenBank/DDBJ whole genome shotgun (WGS) entry which is preliminary data.</text>
</comment>
<dbReference type="SUPFAM" id="SSF52540">
    <property type="entry name" value="P-loop containing nucleoside triphosphate hydrolases"/>
    <property type="match status" value="1"/>
</dbReference>
<evidence type="ECO:0000313" key="4">
    <source>
        <dbReference type="Proteomes" id="UP000437736"/>
    </source>
</evidence>
<dbReference type="PANTHER" id="PTHR30050">
    <property type="entry name" value="CHROMOSOMAL REPLICATION INITIATOR PROTEIN DNAA"/>
    <property type="match status" value="1"/>
</dbReference>
<proteinExistence type="predicted"/>
<dbReference type="InterPro" id="IPR027417">
    <property type="entry name" value="P-loop_NTPase"/>
</dbReference>
<feature type="region of interest" description="Disordered" evidence="1">
    <location>
        <begin position="240"/>
        <end position="266"/>
    </location>
</feature>
<keyword evidence="3" id="KW-0131">Cell cycle</keyword>
<organism evidence="3 4">
    <name type="scientific">Acidiferrimicrobium australe</name>
    <dbReference type="NCBI Taxonomy" id="2664430"/>
    <lineage>
        <taxon>Bacteria</taxon>
        <taxon>Bacillati</taxon>
        <taxon>Actinomycetota</taxon>
        <taxon>Acidimicrobiia</taxon>
        <taxon>Acidimicrobiales</taxon>
        <taxon>Acidimicrobiaceae</taxon>
        <taxon>Acidiferrimicrobium</taxon>
    </lineage>
</organism>
<accession>A0ABW9QPX8</accession>
<dbReference type="Gene3D" id="3.40.50.300">
    <property type="entry name" value="P-loop containing nucleotide triphosphate hydrolases"/>
    <property type="match status" value="1"/>
</dbReference>
<name>A0ABW9QPX8_9ACTN</name>
<sequence length="266" mass="29946">MTAPAPTVSPELRSLLRRVKLGKALDTLPERLALARSRDLGHAEFLELVLSDEVTRRDTHSADLRARTAGLDPAMRLEHWDDTAKLTYDRTILDELVSLRFVEAAHNALILGPVGVGKTFLATALGHAAIRRRHSVHFERSDQLFKRLKASRLDLSHDAEIRKLIRVDLLILDDLCLQALDTTDTADLYELIVERHRQAATVVTSNRDPVEWLALMADGLLAQSAIDRLQSSAYELVLDGDSYRRRQKPTPGDPPQPPPTRRRRRA</sequence>
<keyword evidence="4" id="KW-1185">Reference proteome</keyword>
<dbReference type="InterPro" id="IPR002611">
    <property type="entry name" value="IstB_ATP-bd"/>
</dbReference>
<keyword evidence="3" id="KW-0132">Cell division</keyword>
<dbReference type="EMBL" id="WJHE01000159">
    <property type="protein sequence ID" value="MST31870.1"/>
    <property type="molecule type" value="Genomic_DNA"/>
</dbReference>
<dbReference type="GO" id="GO:0051301">
    <property type="term" value="P:cell division"/>
    <property type="evidence" value="ECO:0007669"/>
    <property type="project" value="UniProtKB-KW"/>
</dbReference>
<evidence type="ECO:0000313" key="3">
    <source>
        <dbReference type="EMBL" id="MST31870.1"/>
    </source>
</evidence>
<protein>
    <submittedName>
        <fullName evidence="3">Cell division protein ZapE</fullName>
    </submittedName>
</protein>
<reference evidence="3 4" key="1">
    <citation type="submission" date="2019-11" db="EMBL/GenBank/DDBJ databases">
        <title>Acidiferrimicrobium australis gen. nov., sp. nov., an acidophilic and obligately heterotrophic, member of the Actinobacteria that catalyses dissimilatory oxido- reduction of iron isolated from metal-rich acidic water in Chile.</title>
        <authorList>
            <person name="Gonzalez D."/>
            <person name="Huber K."/>
            <person name="Hedrich S."/>
            <person name="Rojas-Villalobos C."/>
            <person name="Quatrini R."/>
            <person name="Dinamarca M.A."/>
            <person name="Schwarz A."/>
            <person name="Canales C."/>
            <person name="Nancucheo I."/>
        </authorList>
    </citation>
    <scope>NUCLEOTIDE SEQUENCE [LARGE SCALE GENOMIC DNA]</scope>
    <source>
        <strain evidence="3 4">USS-CCA1</strain>
    </source>
</reference>
<dbReference type="Pfam" id="PF01695">
    <property type="entry name" value="IstB_IS21"/>
    <property type="match status" value="1"/>
</dbReference>
<evidence type="ECO:0000256" key="1">
    <source>
        <dbReference type="SAM" id="MobiDB-lite"/>
    </source>
</evidence>
<feature type="domain" description="IstB-like ATP-binding" evidence="2">
    <location>
        <begin position="16"/>
        <end position="248"/>
    </location>
</feature>
<dbReference type="PIRSF" id="PIRSF003073">
    <property type="entry name" value="DNAC_TnpB_IstB"/>
    <property type="match status" value="1"/>
</dbReference>
<dbReference type="Proteomes" id="UP000437736">
    <property type="component" value="Unassembled WGS sequence"/>
</dbReference>
<evidence type="ECO:0000259" key="2">
    <source>
        <dbReference type="Pfam" id="PF01695"/>
    </source>
</evidence>